<keyword evidence="2" id="KW-0413">Isomerase</keyword>
<feature type="domain" description="Trigger factor ribosome-binding bacterial" evidence="1">
    <location>
        <begin position="4"/>
        <end position="149"/>
    </location>
</feature>
<name>A0A1J5QZ32_9ZZZZ</name>
<sequence>MATVTRENIGLLNDKLTVTISKEDYFGGFEQSLKKYAKTANIPGFRKGLVPVGLVKKMYGQSVFTEEVLKNVEKSLNDYLNNEKLEIFAQPLPLDSSARDLNFNEPKDYNFDFEIGLKPEVKIDPSSIKVTRYKITVTDKMIDEEVERLQVRNGKMTEPEEVSGDDNVLNVTFVECDKDGNAVEGGVTKDNSLLVKYFAEKFRKNFTGKKKDDSVVLQLKKAFEEKELEFILTDLGLDKDDKAAADKYFKLTITKVGFVERAELNEEFFAIVYPGKEIKTVEDFRAAVKAEIEGYYDAQSRNQVHDQIYHHLLDHTTIELPATFLKRWLQTGGEKPKTAEEAETEYPNFADQLKWTLVSSQLIADNKVEVMPDDIRDFAKAQLFQYMGGQLGALGDNQQWVDDYANRMMQDKKFVEDSYHRISTEKMFAAVETLVSATEEAISAEDFASKLHHHHH</sequence>
<dbReference type="GO" id="GO:0043022">
    <property type="term" value="F:ribosome binding"/>
    <property type="evidence" value="ECO:0007669"/>
    <property type="project" value="TreeGrafter"/>
</dbReference>
<dbReference type="PANTHER" id="PTHR30560">
    <property type="entry name" value="TRIGGER FACTOR CHAPERONE AND PEPTIDYL-PROLYL CIS/TRANS ISOMERASE"/>
    <property type="match status" value="1"/>
</dbReference>
<dbReference type="InterPro" id="IPR008881">
    <property type="entry name" value="Trigger_fac_ribosome-bd_bac"/>
</dbReference>
<dbReference type="Pfam" id="PF05697">
    <property type="entry name" value="Trigger_N"/>
    <property type="match status" value="1"/>
</dbReference>
<protein>
    <submittedName>
        <fullName evidence="2">Trigger factor</fullName>
        <ecNumber evidence="2">5.2.1.8</ecNumber>
    </submittedName>
</protein>
<dbReference type="NCBIfam" id="TIGR00115">
    <property type="entry name" value="tig"/>
    <property type="match status" value="1"/>
</dbReference>
<dbReference type="PIRSF" id="PIRSF003095">
    <property type="entry name" value="Trigger_factor"/>
    <property type="match status" value="1"/>
</dbReference>
<dbReference type="SUPFAM" id="SSF109998">
    <property type="entry name" value="Triger factor/SurA peptide-binding domain-like"/>
    <property type="match status" value="1"/>
</dbReference>
<evidence type="ECO:0000259" key="1">
    <source>
        <dbReference type="Pfam" id="PF05697"/>
    </source>
</evidence>
<dbReference type="GO" id="GO:0015031">
    <property type="term" value="P:protein transport"/>
    <property type="evidence" value="ECO:0007669"/>
    <property type="project" value="InterPro"/>
</dbReference>
<dbReference type="SUPFAM" id="SSF102735">
    <property type="entry name" value="Trigger factor ribosome-binding domain"/>
    <property type="match status" value="1"/>
</dbReference>
<dbReference type="InterPro" id="IPR005215">
    <property type="entry name" value="Trig_fac"/>
</dbReference>
<dbReference type="InterPro" id="IPR037041">
    <property type="entry name" value="Trigger_fac_C_sf"/>
</dbReference>
<dbReference type="GO" id="GO:0043335">
    <property type="term" value="P:protein unfolding"/>
    <property type="evidence" value="ECO:0007669"/>
    <property type="project" value="TreeGrafter"/>
</dbReference>
<dbReference type="Gene3D" id="3.30.70.1050">
    <property type="entry name" value="Trigger factor ribosome-binding domain"/>
    <property type="match status" value="1"/>
</dbReference>
<dbReference type="InterPro" id="IPR036611">
    <property type="entry name" value="Trigger_fac_ribosome-bd_sf"/>
</dbReference>
<organism evidence="2">
    <name type="scientific">mine drainage metagenome</name>
    <dbReference type="NCBI Taxonomy" id="410659"/>
    <lineage>
        <taxon>unclassified sequences</taxon>
        <taxon>metagenomes</taxon>
        <taxon>ecological metagenomes</taxon>
    </lineage>
</organism>
<dbReference type="Gene3D" id="1.10.3120.10">
    <property type="entry name" value="Trigger factor, C-terminal domain"/>
    <property type="match status" value="1"/>
</dbReference>
<dbReference type="InterPro" id="IPR027304">
    <property type="entry name" value="Trigger_fact/SurA_dom_sf"/>
</dbReference>
<dbReference type="PANTHER" id="PTHR30560:SF3">
    <property type="entry name" value="TRIGGER FACTOR-LIKE PROTEIN TIG, CHLOROPLASTIC"/>
    <property type="match status" value="1"/>
</dbReference>
<dbReference type="EC" id="5.2.1.8" evidence="2"/>
<dbReference type="GO" id="GO:0044183">
    <property type="term" value="F:protein folding chaperone"/>
    <property type="evidence" value="ECO:0007669"/>
    <property type="project" value="TreeGrafter"/>
</dbReference>
<dbReference type="GO" id="GO:0051083">
    <property type="term" value="P:'de novo' cotranslational protein folding"/>
    <property type="evidence" value="ECO:0007669"/>
    <property type="project" value="TreeGrafter"/>
</dbReference>
<dbReference type="EMBL" id="MLJW01000350">
    <property type="protein sequence ID" value="OIQ88977.1"/>
    <property type="molecule type" value="Genomic_DNA"/>
</dbReference>
<evidence type="ECO:0000313" key="2">
    <source>
        <dbReference type="EMBL" id="OIQ88977.1"/>
    </source>
</evidence>
<dbReference type="AlphaFoldDB" id="A0A1J5QZ32"/>
<comment type="caution">
    <text evidence="2">The sequence shown here is derived from an EMBL/GenBank/DDBJ whole genome shotgun (WGS) entry which is preliminary data.</text>
</comment>
<dbReference type="GO" id="GO:0003755">
    <property type="term" value="F:peptidyl-prolyl cis-trans isomerase activity"/>
    <property type="evidence" value="ECO:0007669"/>
    <property type="project" value="UniProtKB-EC"/>
</dbReference>
<proteinExistence type="predicted"/>
<reference evidence="2" key="1">
    <citation type="submission" date="2016-10" db="EMBL/GenBank/DDBJ databases">
        <title>Sequence of Gallionella enrichment culture.</title>
        <authorList>
            <person name="Poehlein A."/>
            <person name="Muehling M."/>
            <person name="Daniel R."/>
        </authorList>
    </citation>
    <scope>NUCLEOTIDE SEQUENCE</scope>
</reference>
<accession>A0A1J5QZ32</accession>
<gene>
    <name evidence="2" type="primary">tig_9</name>
    <name evidence="2" type="ORF">GALL_291560</name>
</gene>